<dbReference type="GO" id="GO:0003824">
    <property type="term" value="F:catalytic activity"/>
    <property type="evidence" value="ECO:0007669"/>
    <property type="project" value="UniProtKB-ARBA"/>
</dbReference>
<evidence type="ECO:0000313" key="2">
    <source>
        <dbReference type="EMBL" id="SEK28108.1"/>
    </source>
</evidence>
<dbReference type="GO" id="GO:0008300">
    <property type="term" value="P:isoprenoid catabolic process"/>
    <property type="evidence" value="ECO:0007669"/>
    <property type="project" value="TreeGrafter"/>
</dbReference>
<sequence>MANNMLLVHAEAGVATITLNRPDRHNAFDDALIGELTRTLVTLEQDPAVRAVVLTGAGKSFSAGADIHWMKRMVDYSEEENHRDALALGQLMDTLYRLDKPTVARVNGAAMGGGVGLVAACDVALAAPRARFCLSEVRLGLIPATISPYVIAAMGGRHARRYFTTAELFDAERARQIGLVHEVALDEADLDTMLTQLLEQLTQNGPQAMTAAKALVRDVAGQSIDAGLLEDTSAQIAHIRVSREGQEGLGAFLEKRSPVWPMPGAA</sequence>
<accession>A0A1H7FQ76</accession>
<organism evidence="2 3">
    <name type="scientific">Ectothiorhodospira marina</name>
    <dbReference type="NCBI Taxonomy" id="1396821"/>
    <lineage>
        <taxon>Bacteria</taxon>
        <taxon>Pseudomonadati</taxon>
        <taxon>Pseudomonadota</taxon>
        <taxon>Gammaproteobacteria</taxon>
        <taxon>Chromatiales</taxon>
        <taxon>Ectothiorhodospiraceae</taxon>
        <taxon>Ectothiorhodospira</taxon>
    </lineage>
</organism>
<dbReference type="Gene3D" id="3.90.226.10">
    <property type="entry name" value="2-enoyl-CoA Hydratase, Chain A, domain 1"/>
    <property type="match status" value="1"/>
</dbReference>
<dbReference type="EMBL" id="FOAA01000001">
    <property type="protein sequence ID" value="SEK28108.1"/>
    <property type="molecule type" value="Genomic_DNA"/>
</dbReference>
<dbReference type="Gene3D" id="1.10.12.10">
    <property type="entry name" value="Lyase 2-enoyl-coa Hydratase, Chain A, domain 2"/>
    <property type="match status" value="1"/>
</dbReference>
<name>A0A1H7FQ76_9GAMM</name>
<dbReference type="SUPFAM" id="SSF52096">
    <property type="entry name" value="ClpP/crotonase"/>
    <property type="match status" value="1"/>
</dbReference>
<dbReference type="InterPro" id="IPR014748">
    <property type="entry name" value="Enoyl-CoA_hydra_C"/>
</dbReference>
<evidence type="ECO:0000256" key="1">
    <source>
        <dbReference type="ARBA" id="ARBA00005254"/>
    </source>
</evidence>
<reference evidence="3" key="1">
    <citation type="submission" date="2016-10" db="EMBL/GenBank/DDBJ databases">
        <authorList>
            <person name="Varghese N."/>
            <person name="Submissions S."/>
        </authorList>
    </citation>
    <scope>NUCLEOTIDE SEQUENCE [LARGE SCALE GENOMIC DNA]</scope>
    <source>
        <strain evidence="3">DSM 241</strain>
    </source>
</reference>
<dbReference type="InterPro" id="IPR029045">
    <property type="entry name" value="ClpP/crotonase-like_dom_sf"/>
</dbReference>
<evidence type="ECO:0000313" key="3">
    <source>
        <dbReference type="Proteomes" id="UP000199256"/>
    </source>
</evidence>
<protein>
    <submittedName>
        <fullName evidence="2">Methylglutaconyl-CoA hydratase</fullName>
    </submittedName>
</protein>
<dbReference type="Proteomes" id="UP000199256">
    <property type="component" value="Unassembled WGS sequence"/>
</dbReference>
<dbReference type="InterPro" id="IPR051683">
    <property type="entry name" value="Enoyl-CoA_Hydratase/Isomerase"/>
</dbReference>
<dbReference type="Pfam" id="PF00378">
    <property type="entry name" value="ECH_1"/>
    <property type="match status" value="1"/>
</dbReference>
<dbReference type="AlphaFoldDB" id="A0A1H7FQ76"/>
<dbReference type="InterPro" id="IPR001753">
    <property type="entry name" value="Enoyl-CoA_hydra/iso"/>
</dbReference>
<comment type="similarity">
    <text evidence="1">Belongs to the enoyl-CoA hydratase/isomerase family.</text>
</comment>
<keyword evidence="3" id="KW-1185">Reference proteome</keyword>
<proteinExistence type="inferred from homology"/>
<dbReference type="PANTHER" id="PTHR42964">
    <property type="entry name" value="ENOYL-COA HYDRATASE"/>
    <property type="match status" value="1"/>
</dbReference>
<dbReference type="OrthoDB" id="9807606at2"/>
<dbReference type="RefSeq" id="WP_090249944.1">
    <property type="nucleotide sequence ID" value="NZ_FOAA01000001.1"/>
</dbReference>
<dbReference type="STRING" id="1396821.SAMN05444515_101307"/>
<dbReference type="CDD" id="cd06558">
    <property type="entry name" value="crotonase-like"/>
    <property type="match status" value="1"/>
</dbReference>
<dbReference type="FunFam" id="3.90.226.10:FF:000066">
    <property type="entry name" value="Enoyl-CoA hydratase"/>
    <property type="match status" value="1"/>
</dbReference>
<gene>
    <name evidence="2" type="ORF">SAMN05444515_101307</name>
</gene>
<dbReference type="PANTHER" id="PTHR42964:SF1">
    <property type="entry name" value="POLYKETIDE BIOSYNTHESIS ENOYL-COA HYDRATASE PKSH-RELATED"/>
    <property type="match status" value="1"/>
</dbReference>